<protein>
    <submittedName>
        <fullName evidence="1">PilT domain-containing protein</fullName>
    </submittedName>
</protein>
<dbReference type="EMBL" id="CP003179">
    <property type="protein sequence ID" value="AEW06227.1"/>
    <property type="molecule type" value="Genomic_DNA"/>
</dbReference>
<dbReference type="AlphaFoldDB" id="G8TYG6"/>
<dbReference type="InterPro" id="IPR016541">
    <property type="entry name" value="UCP008505"/>
</dbReference>
<reference evidence="1 2" key="2">
    <citation type="journal article" date="2012" name="Stand. Genomic Sci.">
        <title>Complete genome sequence of the moderately thermophilic mineral-sulfide-oxidizing firmicute Sulfobacillus acidophilus type strain (NAL(T)).</title>
        <authorList>
            <person name="Anderson I."/>
            <person name="Chertkov O."/>
            <person name="Chen A."/>
            <person name="Saunders E."/>
            <person name="Lapidus A."/>
            <person name="Nolan M."/>
            <person name="Lucas S."/>
            <person name="Hammon N."/>
            <person name="Deshpande S."/>
            <person name="Cheng J.F."/>
            <person name="Han C."/>
            <person name="Tapia R."/>
            <person name="Goodwin L.A."/>
            <person name="Pitluck S."/>
            <person name="Liolios K."/>
            <person name="Pagani I."/>
            <person name="Ivanova N."/>
            <person name="Mikhailova N."/>
            <person name="Pati A."/>
            <person name="Palaniappan K."/>
            <person name="Land M."/>
            <person name="Pan C."/>
            <person name="Rohde M."/>
            <person name="Pukall R."/>
            <person name="Goker M."/>
            <person name="Detter J.C."/>
            <person name="Woyke T."/>
            <person name="Bristow J."/>
            <person name="Eisen J.A."/>
            <person name="Markowitz V."/>
            <person name="Hugenholtz P."/>
            <person name="Kyrpides N.C."/>
            <person name="Klenk H.P."/>
            <person name="Mavromatis K."/>
        </authorList>
    </citation>
    <scope>NUCLEOTIDE SEQUENCE [LARGE SCALE GENOMIC DNA]</scope>
    <source>
        <strain evidence="2">ATCC 700253 / DSM 10332 / NAL</strain>
    </source>
</reference>
<dbReference type="PATRIC" id="fig|679936.5.peg.2860"/>
<accession>G8TYG6</accession>
<name>G8TYG6_SULAD</name>
<dbReference type="HOGENOM" id="CLU_116293_0_0_9"/>
<sequence>MSVYVLDTNVFIQAHRLYYPFDVAPGFWDSLIEFGQKGIIQSIDWVRNEIIDGKDALAGWVKGEGAILFRATITSDESNTIIAAYGRVGSLVKATARYQDIHREGFLAGADGWVIAYALVIGGTVVTMEQPARIGTKGENPRCMRSHRCTVDYYVRHVT</sequence>
<proteinExistence type="predicted"/>
<evidence type="ECO:0000313" key="2">
    <source>
        <dbReference type="Proteomes" id="UP000005439"/>
    </source>
</evidence>
<keyword evidence="2" id="KW-1185">Reference proteome</keyword>
<reference evidence="2" key="1">
    <citation type="submission" date="2011-12" db="EMBL/GenBank/DDBJ databases">
        <title>The complete genome of chromosome of Sulfobacillus acidophilus DSM 10332.</title>
        <authorList>
            <person name="Lucas S."/>
            <person name="Han J."/>
            <person name="Lapidus A."/>
            <person name="Bruce D."/>
            <person name="Goodwin L."/>
            <person name="Pitluck S."/>
            <person name="Peters L."/>
            <person name="Kyrpides N."/>
            <person name="Mavromatis K."/>
            <person name="Ivanova N."/>
            <person name="Mikhailova N."/>
            <person name="Chertkov O."/>
            <person name="Saunders E."/>
            <person name="Detter J.C."/>
            <person name="Tapia R."/>
            <person name="Han C."/>
            <person name="Land M."/>
            <person name="Hauser L."/>
            <person name="Markowitz V."/>
            <person name="Cheng J.-F."/>
            <person name="Hugenholtz P."/>
            <person name="Woyke T."/>
            <person name="Wu D."/>
            <person name="Pukall R."/>
            <person name="Gehrich-Schroeter G."/>
            <person name="Schneider S."/>
            <person name="Klenk H.-P."/>
            <person name="Eisen J.A."/>
        </authorList>
    </citation>
    <scope>NUCLEOTIDE SEQUENCE [LARGE SCALE GENOMIC DNA]</scope>
    <source>
        <strain evidence="2">ATCC 700253 / DSM 10332 / NAL</strain>
    </source>
</reference>
<evidence type="ECO:0000313" key="1">
    <source>
        <dbReference type="EMBL" id="AEW06227.1"/>
    </source>
</evidence>
<organism evidence="1 2">
    <name type="scientific">Sulfobacillus acidophilus (strain ATCC 700253 / DSM 10332 / NAL)</name>
    <dbReference type="NCBI Taxonomy" id="679936"/>
    <lineage>
        <taxon>Bacteria</taxon>
        <taxon>Bacillati</taxon>
        <taxon>Bacillota</taxon>
        <taxon>Clostridia</taxon>
        <taxon>Eubacteriales</taxon>
        <taxon>Clostridiales Family XVII. Incertae Sedis</taxon>
        <taxon>Sulfobacillus</taxon>
    </lineage>
</organism>
<dbReference type="KEGG" id="sap:Sulac_2766"/>
<gene>
    <name evidence="1" type="ordered locus">Sulac_2766</name>
</gene>
<dbReference type="Pfam" id="PF14367">
    <property type="entry name" value="DUF4411"/>
    <property type="match status" value="1"/>
</dbReference>
<dbReference type="Proteomes" id="UP000005439">
    <property type="component" value="Chromosome"/>
</dbReference>
<dbReference type="STRING" id="679936.Sulac_2766"/>